<organism evidence="2 3">
    <name type="scientific">Eschrichtius robustus</name>
    <name type="common">California gray whale</name>
    <name type="synonym">Eschrichtius gibbosus</name>
    <dbReference type="NCBI Taxonomy" id="9764"/>
    <lineage>
        <taxon>Eukaryota</taxon>
        <taxon>Metazoa</taxon>
        <taxon>Chordata</taxon>
        <taxon>Craniata</taxon>
        <taxon>Vertebrata</taxon>
        <taxon>Euteleostomi</taxon>
        <taxon>Mammalia</taxon>
        <taxon>Eutheria</taxon>
        <taxon>Laurasiatheria</taxon>
        <taxon>Artiodactyla</taxon>
        <taxon>Whippomorpha</taxon>
        <taxon>Cetacea</taxon>
        <taxon>Mysticeti</taxon>
        <taxon>Eschrichtiidae</taxon>
        <taxon>Eschrichtius</taxon>
    </lineage>
</organism>
<evidence type="ECO:0000313" key="3">
    <source>
        <dbReference type="Proteomes" id="UP001159641"/>
    </source>
</evidence>
<sequence>MTVSPEEGGGCAQARLPPQAGRGLSVPLPPPRRVAPAAQGRPGLAGPHPRAAAAPPAGRGGQSGRKEPEPSCHRVRAGGTAAAAAAGVSRALSPPGTPSSPPATLQRPPEPPRRPRTPEAAGPGPPRPSARPPRPAPAFTLERPRQPQQGRRRRIEELSRSSRERLLQSRDRMFSKFTSILQHAVEAVRPRAAGARQVGDGGRPTLPRRPRESPAASARPSASPAPRRGEARGGRRGVVRAPGPRAWLRVDPLLSFLLRAGVEPFPSLTRLAPSLPLQEDFVYHWKAITHYYIETSGKKQC</sequence>
<dbReference type="EMBL" id="JAIQCJ010001425">
    <property type="protein sequence ID" value="KAJ8789558.1"/>
    <property type="molecule type" value="Genomic_DNA"/>
</dbReference>
<feature type="compositionally biased region" description="Pro residues" evidence="1">
    <location>
        <begin position="123"/>
        <end position="136"/>
    </location>
</feature>
<proteinExistence type="predicted"/>
<feature type="compositionally biased region" description="Low complexity" evidence="1">
    <location>
        <begin position="213"/>
        <end position="226"/>
    </location>
</feature>
<gene>
    <name evidence="2" type="ORF">J1605_022085</name>
</gene>
<reference evidence="2 3" key="1">
    <citation type="submission" date="2022-11" db="EMBL/GenBank/DDBJ databases">
        <title>Whole genome sequence of Eschrichtius robustus ER-17-0199.</title>
        <authorList>
            <person name="Bruniche-Olsen A."/>
            <person name="Black A.N."/>
            <person name="Fields C.J."/>
            <person name="Walden K."/>
            <person name="Dewoody J.A."/>
        </authorList>
    </citation>
    <scope>NUCLEOTIDE SEQUENCE [LARGE SCALE GENOMIC DNA]</scope>
    <source>
        <strain evidence="2">ER-17-0199</strain>
        <tissue evidence="2">Blubber</tissue>
    </source>
</reference>
<dbReference type="Proteomes" id="UP001159641">
    <property type="component" value="Unassembled WGS sequence"/>
</dbReference>
<feature type="compositionally biased region" description="Low complexity" evidence="1">
    <location>
        <begin position="34"/>
        <end position="57"/>
    </location>
</feature>
<feature type="compositionally biased region" description="Low complexity" evidence="1">
    <location>
        <begin position="77"/>
        <end position="87"/>
    </location>
</feature>
<evidence type="ECO:0000313" key="2">
    <source>
        <dbReference type="EMBL" id="KAJ8789558.1"/>
    </source>
</evidence>
<keyword evidence="3" id="KW-1185">Reference proteome</keyword>
<name>A0AB34HBJ1_ESCRO</name>
<feature type="compositionally biased region" description="Basic and acidic residues" evidence="1">
    <location>
        <begin position="154"/>
        <end position="167"/>
    </location>
</feature>
<feature type="region of interest" description="Disordered" evidence="1">
    <location>
        <begin position="191"/>
        <end position="239"/>
    </location>
</feature>
<comment type="caution">
    <text evidence="2">The sequence shown here is derived from an EMBL/GenBank/DDBJ whole genome shotgun (WGS) entry which is preliminary data.</text>
</comment>
<protein>
    <submittedName>
        <fullName evidence="2">Uncharacterized protein</fullName>
    </submittedName>
</protein>
<dbReference type="AlphaFoldDB" id="A0AB34HBJ1"/>
<accession>A0AB34HBJ1</accession>
<feature type="region of interest" description="Disordered" evidence="1">
    <location>
        <begin position="1"/>
        <end position="167"/>
    </location>
</feature>
<evidence type="ECO:0000256" key="1">
    <source>
        <dbReference type="SAM" id="MobiDB-lite"/>
    </source>
</evidence>